<dbReference type="PANTHER" id="PTHR43317:SF1">
    <property type="entry name" value="THERMOSPERMINE SYNTHASE ACAULIS5"/>
    <property type="match status" value="1"/>
</dbReference>
<accession>A0A2H0X7Y6</accession>
<dbReference type="InterPro" id="IPR029063">
    <property type="entry name" value="SAM-dependent_MTases_sf"/>
</dbReference>
<dbReference type="Proteomes" id="UP000231414">
    <property type="component" value="Unassembled WGS sequence"/>
</dbReference>
<name>A0A2H0X7Y6_UNCKA</name>
<dbReference type="Gene3D" id="3.40.50.150">
    <property type="entry name" value="Vaccinia Virus protein VP39"/>
    <property type="match status" value="1"/>
</dbReference>
<comment type="caution">
    <text evidence="2">The sequence shown here is derived from an EMBL/GenBank/DDBJ whole genome shotgun (WGS) entry which is preliminary data.</text>
</comment>
<evidence type="ECO:0000313" key="3">
    <source>
        <dbReference type="Proteomes" id="UP000231414"/>
    </source>
</evidence>
<dbReference type="SUPFAM" id="SSF53335">
    <property type="entry name" value="S-adenosyl-L-methionine-dependent methyltransferases"/>
    <property type="match status" value="1"/>
</dbReference>
<evidence type="ECO:0000313" key="2">
    <source>
        <dbReference type="EMBL" id="PIS21036.1"/>
    </source>
</evidence>
<dbReference type="AlphaFoldDB" id="A0A2H0X7Y6"/>
<dbReference type="GO" id="GO:0006596">
    <property type="term" value="P:polyamine biosynthetic process"/>
    <property type="evidence" value="ECO:0007669"/>
    <property type="project" value="UniProtKB-KW"/>
</dbReference>
<protein>
    <recommendedName>
        <fullName evidence="4">Methyltransferase domain-containing protein</fullName>
    </recommendedName>
</protein>
<gene>
    <name evidence="2" type="ORF">COT52_00595</name>
</gene>
<evidence type="ECO:0008006" key="4">
    <source>
        <dbReference type="Google" id="ProtNLM"/>
    </source>
</evidence>
<evidence type="ECO:0000256" key="1">
    <source>
        <dbReference type="ARBA" id="ARBA00023115"/>
    </source>
</evidence>
<sequence>MIYKTKYLYSDINGKIKIVTNKITGKSSVAVGGLHQSGQLLINLWKQVIKRLPRAFQPAKTLLLGGGGGSLFPLIKKFYPQLTITAVEKDPVMWSLAQELYPQFAQSTKAVITDAQNYVKESQEKFDLILVDLYVGKDIPEFVYTPDFILACRKLLTKEGFLIISFPVYEGRDLLLDNSWRSQKEFGLSPTIVETNTTHFAIYSK</sequence>
<dbReference type="Pfam" id="PF01564">
    <property type="entry name" value="Spermine_synth"/>
    <property type="match status" value="1"/>
</dbReference>
<dbReference type="EMBL" id="PEYW01000007">
    <property type="protein sequence ID" value="PIS21036.1"/>
    <property type="molecule type" value="Genomic_DNA"/>
</dbReference>
<proteinExistence type="predicted"/>
<keyword evidence="1" id="KW-0620">Polyamine biosynthesis</keyword>
<organism evidence="2 3">
    <name type="scientific">candidate division WWE3 bacterium CG08_land_8_20_14_0_20_43_13</name>
    <dbReference type="NCBI Taxonomy" id="1975087"/>
    <lineage>
        <taxon>Bacteria</taxon>
        <taxon>Katanobacteria</taxon>
    </lineage>
</organism>
<dbReference type="PANTHER" id="PTHR43317">
    <property type="entry name" value="THERMOSPERMINE SYNTHASE ACAULIS5"/>
    <property type="match status" value="1"/>
</dbReference>
<dbReference type="CDD" id="cd02440">
    <property type="entry name" value="AdoMet_MTases"/>
    <property type="match status" value="1"/>
</dbReference>
<reference evidence="3" key="1">
    <citation type="submission" date="2017-09" db="EMBL/GenBank/DDBJ databases">
        <title>Depth-based differentiation of microbial function through sediment-hosted aquifers and enrichment of novel symbionts in the deep terrestrial subsurface.</title>
        <authorList>
            <person name="Probst A.J."/>
            <person name="Ladd B."/>
            <person name="Jarett J.K."/>
            <person name="Geller-Mcgrath D.E."/>
            <person name="Sieber C.M.K."/>
            <person name="Emerson J.B."/>
            <person name="Anantharaman K."/>
            <person name="Thomas B.C."/>
            <person name="Malmstrom R."/>
            <person name="Stieglmeier M."/>
            <person name="Klingl A."/>
            <person name="Woyke T."/>
            <person name="Ryan C.M."/>
            <person name="Banfield J.F."/>
        </authorList>
    </citation>
    <scope>NUCLEOTIDE SEQUENCE [LARGE SCALE GENOMIC DNA]</scope>
</reference>